<reference evidence="1" key="2">
    <citation type="submission" date="2020-06" db="EMBL/GenBank/DDBJ databases">
        <title>Helianthus annuus Genome sequencing and assembly Release 2.</title>
        <authorList>
            <person name="Gouzy J."/>
            <person name="Langlade N."/>
            <person name="Munos S."/>
        </authorList>
    </citation>
    <scope>NUCLEOTIDE SEQUENCE</scope>
    <source>
        <tissue evidence="1">Leaves</tissue>
    </source>
</reference>
<name>A0A9K3I400_HELAN</name>
<protein>
    <submittedName>
        <fullName evidence="1">Uncharacterized protein</fullName>
    </submittedName>
</protein>
<dbReference type="Proteomes" id="UP000215914">
    <property type="component" value="Unassembled WGS sequence"/>
</dbReference>
<evidence type="ECO:0000313" key="2">
    <source>
        <dbReference type="Proteomes" id="UP000215914"/>
    </source>
</evidence>
<reference evidence="1" key="1">
    <citation type="journal article" date="2017" name="Nature">
        <title>The sunflower genome provides insights into oil metabolism, flowering and Asterid evolution.</title>
        <authorList>
            <person name="Badouin H."/>
            <person name="Gouzy J."/>
            <person name="Grassa C.J."/>
            <person name="Murat F."/>
            <person name="Staton S.E."/>
            <person name="Cottret L."/>
            <person name="Lelandais-Briere C."/>
            <person name="Owens G.L."/>
            <person name="Carrere S."/>
            <person name="Mayjonade B."/>
            <person name="Legrand L."/>
            <person name="Gill N."/>
            <person name="Kane N.C."/>
            <person name="Bowers J.E."/>
            <person name="Hubner S."/>
            <person name="Bellec A."/>
            <person name="Berard A."/>
            <person name="Berges H."/>
            <person name="Blanchet N."/>
            <person name="Boniface M.C."/>
            <person name="Brunel D."/>
            <person name="Catrice O."/>
            <person name="Chaidir N."/>
            <person name="Claudel C."/>
            <person name="Donnadieu C."/>
            <person name="Faraut T."/>
            <person name="Fievet G."/>
            <person name="Helmstetter N."/>
            <person name="King M."/>
            <person name="Knapp S.J."/>
            <person name="Lai Z."/>
            <person name="Le Paslier M.C."/>
            <person name="Lippi Y."/>
            <person name="Lorenzon L."/>
            <person name="Mandel J.R."/>
            <person name="Marage G."/>
            <person name="Marchand G."/>
            <person name="Marquand E."/>
            <person name="Bret-Mestries E."/>
            <person name="Morien E."/>
            <person name="Nambeesan S."/>
            <person name="Nguyen T."/>
            <person name="Pegot-Espagnet P."/>
            <person name="Pouilly N."/>
            <person name="Raftis F."/>
            <person name="Sallet E."/>
            <person name="Schiex T."/>
            <person name="Thomas J."/>
            <person name="Vandecasteele C."/>
            <person name="Vares D."/>
            <person name="Vear F."/>
            <person name="Vautrin S."/>
            <person name="Crespi M."/>
            <person name="Mangin B."/>
            <person name="Burke J.M."/>
            <person name="Salse J."/>
            <person name="Munos S."/>
            <person name="Vincourt P."/>
            <person name="Rieseberg L.H."/>
            <person name="Langlade N.B."/>
        </authorList>
    </citation>
    <scope>NUCLEOTIDE SEQUENCE</scope>
    <source>
        <tissue evidence="1">Leaves</tissue>
    </source>
</reference>
<organism evidence="1 2">
    <name type="scientific">Helianthus annuus</name>
    <name type="common">Common sunflower</name>
    <dbReference type="NCBI Taxonomy" id="4232"/>
    <lineage>
        <taxon>Eukaryota</taxon>
        <taxon>Viridiplantae</taxon>
        <taxon>Streptophyta</taxon>
        <taxon>Embryophyta</taxon>
        <taxon>Tracheophyta</taxon>
        <taxon>Spermatophyta</taxon>
        <taxon>Magnoliopsida</taxon>
        <taxon>eudicotyledons</taxon>
        <taxon>Gunneridae</taxon>
        <taxon>Pentapetalae</taxon>
        <taxon>asterids</taxon>
        <taxon>campanulids</taxon>
        <taxon>Asterales</taxon>
        <taxon>Asteraceae</taxon>
        <taxon>Asteroideae</taxon>
        <taxon>Heliantheae alliance</taxon>
        <taxon>Heliantheae</taxon>
        <taxon>Helianthus</taxon>
    </lineage>
</organism>
<keyword evidence="2" id="KW-1185">Reference proteome</keyword>
<evidence type="ECO:0000313" key="1">
    <source>
        <dbReference type="EMBL" id="KAF5789838.1"/>
    </source>
</evidence>
<dbReference type="EMBL" id="MNCJ02000324">
    <property type="protein sequence ID" value="KAF5789838.1"/>
    <property type="molecule type" value="Genomic_DNA"/>
</dbReference>
<dbReference type="Gramene" id="mRNA:HanXRQr2_Chr09g0375931">
    <property type="protein sequence ID" value="CDS:HanXRQr2_Chr09g0375931.1"/>
    <property type="gene ID" value="HanXRQr2_Chr09g0375931"/>
</dbReference>
<gene>
    <name evidence="1" type="ORF">HanXRQr2_Chr09g0375931</name>
</gene>
<dbReference type="AlphaFoldDB" id="A0A9K3I400"/>
<proteinExistence type="predicted"/>
<sequence length="51" mass="6536">MSPFSLNYFQFYTSGVKYMLQTFTDITDIYRHYRHLQIFTDNYRHFYTWYD</sequence>
<accession>A0A9K3I400</accession>
<comment type="caution">
    <text evidence="1">The sequence shown here is derived from an EMBL/GenBank/DDBJ whole genome shotgun (WGS) entry which is preliminary data.</text>
</comment>